<evidence type="ECO:0000313" key="3">
    <source>
        <dbReference type="Proteomes" id="UP000095743"/>
    </source>
</evidence>
<protein>
    <recommendedName>
        <fullName evidence="4">DUF4179 domain-containing protein</fullName>
    </recommendedName>
</protein>
<gene>
    <name evidence="2" type="ORF">Gferi_14285</name>
</gene>
<keyword evidence="1" id="KW-0472">Membrane</keyword>
<evidence type="ECO:0008006" key="4">
    <source>
        <dbReference type="Google" id="ProtNLM"/>
    </source>
</evidence>
<evidence type="ECO:0000256" key="1">
    <source>
        <dbReference type="SAM" id="Phobius"/>
    </source>
</evidence>
<sequence length="447" mass="50129">MNEDKLIHLLNSLDDDLVEQEMDKLLDGVEIDMDSINKKAHQKLNRNNKKMKGRKRFAYAAVACLCLLSVTTIYANDISQAIKSFFNKTPIYSTIVDGEAYYLKERYALNDHITLESIMVSEGNLEMEITSNLDSKELKDINIIPKNNPDTVYFPGGYSEEQEKYYFLFMNKTEENYNIKPFKDFKLIIAGNSYEISLEKAKSLDAGSGIYTSNAATNGLEGINIGAKIIEGNEKLNIQLIASFEDKNLRLAKYGKPTEARASGTFENLGKDGLVSSGSGLRTDDLYVFDGTGNEYRLETPKDSKGRPVTVFETNAPKDKKLTLKLPAIIAAYHETVGSFSLDIPDKGEVAVNKEIDFTIQKAIVKNIKRISPTSAEVEFQLNIGANEKIRIRSFSFYSPDIKKASTEFNGDKATMTLEFDEKLAATNLEISYPNFVINGNWIIDMQ</sequence>
<accession>A0A1D8GIA1</accession>
<reference evidence="2 3" key="1">
    <citation type="submission" date="2016-09" db="EMBL/GenBank/DDBJ databases">
        <title>Genomic analysis reveals versatility of anaerobic energy metabolism of Geosporobacter ferrireducens IRF9 of phylum Firmicutes.</title>
        <authorList>
            <person name="Kim S.-J."/>
        </authorList>
    </citation>
    <scope>NUCLEOTIDE SEQUENCE [LARGE SCALE GENOMIC DNA]</scope>
    <source>
        <strain evidence="2 3">IRF9</strain>
    </source>
</reference>
<dbReference type="RefSeq" id="WP_069977603.1">
    <property type="nucleotide sequence ID" value="NZ_CP017269.1"/>
</dbReference>
<dbReference type="STRING" id="1424294.Gferi_14285"/>
<dbReference type="KEGG" id="gfe:Gferi_14285"/>
<name>A0A1D8GIA1_9FIRM</name>
<organism evidence="2 3">
    <name type="scientific">Geosporobacter ferrireducens</name>
    <dbReference type="NCBI Taxonomy" id="1424294"/>
    <lineage>
        <taxon>Bacteria</taxon>
        <taxon>Bacillati</taxon>
        <taxon>Bacillota</taxon>
        <taxon>Clostridia</taxon>
        <taxon>Peptostreptococcales</taxon>
        <taxon>Thermotaleaceae</taxon>
        <taxon>Geosporobacter</taxon>
    </lineage>
</organism>
<keyword evidence="1" id="KW-0812">Transmembrane</keyword>
<feature type="transmembrane region" description="Helical" evidence="1">
    <location>
        <begin position="57"/>
        <end position="75"/>
    </location>
</feature>
<dbReference type="OrthoDB" id="1948928at2"/>
<dbReference type="Proteomes" id="UP000095743">
    <property type="component" value="Chromosome"/>
</dbReference>
<dbReference type="EMBL" id="CP017269">
    <property type="protein sequence ID" value="AOT70637.1"/>
    <property type="molecule type" value="Genomic_DNA"/>
</dbReference>
<keyword evidence="3" id="KW-1185">Reference proteome</keyword>
<proteinExistence type="predicted"/>
<evidence type="ECO:0000313" key="2">
    <source>
        <dbReference type="EMBL" id="AOT70637.1"/>
    </source>
</evidence>
<dbReference type="AlphaFoldDB" id="A0A1D8GIA1"/>
<keyword evidence="1" id="KW-1133">Transmembrane helix</keyword>